<gene>
    <name evidence="5" type="ORF">LS74_009310</name>
</gene>
<feature type="site" description="Important for autoinhibition of adenylyltransferase activity" evidence="3">
    <location>
        <position position="36"/>
    </location>
</feature>
<keyword evidence="6" id="KW-1185">Reference proteome</keyword>
<name>A0A4U8SWZ6_9HELI</name>
<feature type="domain" description="Fido" evidence="4">
    <location>
        <begin position="88"/>
        <end position="229"/>
    </location>
</feature>
<dbReference type="GO" id="GO:0005524">
    <property type="term" value="F:ATP binding"/>
    <property type="evidence" value="ECO:0007669"/>
    <property type="project" value="UniProtKB-KW"/>
</dbReference>
<feature type="active site" evidence="1">
    <location>
        <position position="162"/>
    </location>
</feature>
<evidence type="ECO:0000256" key="2">
    <source>
        <dbReference type="PIRSR" id="PIRSR640198-2"/>
    </source>
</evidence>
<dbReference type="InterPro" id="IPR040198">
    <property type="entry name" value="Fido_containing"/>
</dbReference>
<evidence type="ECO:0000259" key="4">
    <source>
        <dbReference type="PROSITE" id="PS51459"/>
    </source>
</evidence>
<dbReference type="Proteomes" id="UP000029921">
    <property type="component" value="Unassembled WGS sequence"/>
</dbReference>
<dbReference type="Gene3D" id="1.10.3290.10">
    <property type="entry name" value="Fido-like domain"/>
    <property type="match status" value="1"/>
</dbReference>
<dbReference type="EMBL" id="JRPE02000017">
    <property type="protein sequence ID" value="TLD91298.1"/>
    <property type="molecule type" value="Genomic_DNA"/>
</dbReference>
<dbReference type="PANTHER" id="PTHR13504:SF38">
    <property type="entry name" value="FIDO DOMAIN-CONTAINING PROTEIN"/>
    <property type="match status" value="1"/>
</dbReference>
<evidence type="ECO:0000256" key="1">
    <source>
        <dbReference type="PIRSR" id="PIRSR640198-1"/>
    </source>
</evidence>
<evidence type="ECO:0000313" key="6">
    <source>
        <dbReference type="Proteomes" id="UP000029921"/>
    </source>
</evidence>
<dbReference type="InterPro" id="IPR036597">
    <property type="entry name" value="Fido-like_dom_sf"/>
</dbReference>
<keyword evidence="2" id="KW-0067">ATP-binding</keyword>
<reference evidence="5 6" key="1">
    <citation type="journal article" date="2014" name="Genome Announc.">
        <title>Draft genome sequences of eight enterohepatic helicobacter species isolated from both laboratory and wild rodents.</title>
        <authorList>
            <person name="Sheh A."/>
            <person name="Shen Z."/>
            <person name="Fox J.G."/>
        </authorList>
    </citation>
    <scope>NUCLEOTIDE SEQUENCE [LARGE SCALE GENOMIC DNA]</scope>
    <source>
        <strain evidence="5 6">MIT 96-1001</strain>
    </source>
</reference>
<dbReference type="SUPFAM" id="SSF140931">
    <property type="entry name" value="Fic-like"/>
    <property type="match status" value="1"/>
</dbReference>
<dbReference type="AlphaFoldDB" id="A0A4U8SWZ6"/>
<feature type="binding site" evidence="2">
    <location>
        <begin position="198"/>
        <end position="199"/>
    </location>
    <ligand>
        <name>ATP</name>
        <dbReference type="ChEBI" id="CHEBI:30616"/>
    </ligand>
</feature>
<sequence>MKEMIKILLCEKNNGYKNGLYHFLQIHFAYNSNHIEGSTLSKDQTRFIYENDSFIAEPNQIIKTNDILEAKNHFRAFDFILDNIYGRLDINFMKQLHFLVKKDCSDIQVIGDFKKRQNFVGDIKTTPPKQVLGHITKLLNSYKDNKSLEDIIDFHFHFEKIHPFEDGNGRVGRLLMFKECLKNNIVPFVIDEKHRLFYYRGLKEYENTKGYLIDTCLSCQDDFKAILQNFEVNLATSAESMQDSTPKTHKAKRCR</sequence>
<comment type="caution">
    <text evidence="5">The sequence shown here is derived from an EMBL/GenBank/DDBJ whole genome shotgun (WGS) entry which is preliminary data.</text>
</comment>
<dbReference type="PANTHER" id="PTHR13504">
    <property type="entry name" value="FIDO DOMAIN-CONTAINING PROTEIN DDB_G0283145"/>
    <property type="match status" value="1"/>
</dbReference>
<protein>
    <submittedName>
        <fullName evidence="5">Fic family protein</fullName>
    </submittedName>
</protein>
<accession>A0A4U8SWZ6</accession>
<evidence type="ECO:0000313" key="5">
    <source>
        <dbReference type="EMBL" id="TLD91298.1"/>
    </source>
</evidence>
<keyword evidence="2" id="KW-0547">Nucleotide-binding</keyword>
<feature type="binding site" evidence="2">
    <location>
        <begin position="166"/>
        <end position="173"/>
    </location>
    <ligand>
        <name>ATP</name>
        <dbReference type="ChEBI" id="CHEBI:30616"/>
    </ligand>
</feature>
<evidence type="ECO:0000256" key="3">
    <source>
        <dbReference type="PIRSR" id="PIRSR640198-3"/>
    </source>
</evidence>
<dbReference type="RefSeq" id="WP_084584212.1">
    <property type="nucleotide sequence ID" value="NZ_JRPE02000017.1"/>
</dbReference>
<dbReference type="Pfam" id="PF02661">
    <property type="entry name" value="Fic"/>
    <property type="match status" value="1"/>
</dbReference>
<dbReference type="InterPro" id="IPR003812">
    <property type="entry name" value="Fido"/>
</dbReference>
<proteinExistence type="predicted"/>
<organism evidence="5 6">
    <name type="scientific">Helicobacter magdeburgensis</name>
    <dbReference type="NCBI Taxonomy" id="471858"/>
    <lineage>
        <taxon>Bacteria</taxon>
        <taxon>Pseudomonadati</taxon>
        <taxon>Campylobacterota</taxon>
        <taxon>Epsilonproteobacteria</taxon>
        <taxon>Campylobacterales</taxon>
        <taxon>Helicobacteraceae</taxon>
        <taxon>Helicobacter</taxon>
    </lineage>
</organism>
<dbReference type="PROSITE" id="PS51459">
    <property type="entry name" value="FIDO"/>
    <property type="match status" value="1"/>
</dbReference>